<feature type="transmembrane region" description="Helical" evidence="1">
    <location>
        <begin position="80"/>
        <end position="97"/>
    </location>
</feature>
<keyword evidence="1" id="KW-1133">Transmembrane helix</keyword>
<protein>
    <submittedName>
        <fullName evidence="2">Uncharacterized protein</fullName>
    </submittedName>
</protein>
<gene>
    <name evidence="2" type="ORF">ET445_16650</name>
</gene>
<keyword evidence="1" id="KW-0472">Membrane</keyword>
<sequence>MRLRLTQQALDPIGGIAATRITAIGAMLAVLLTGVQTWLHWGEVRFPLAAVLGILLVVAAGVAAVAGAAPARAPYTPERLALVVTLAVGAAIAEYLSTVGRNLYLYDDYGPAVVGMLILALAPFNTWRWILSAGLIASGVISILVMGASATTATGAPLVSLIVVNASVVLALTAAGAAYSYTIVQRILGWQRAANREMLRRDALDRSALAGVEPSRITVLGAEVLPFLARVMTSERVGVHDVDRARELAEALRRALREGIEATWLDDLAVSLASARGIRVDVVDRDGDATRFNDDQRAAVSALVTWLCGDGRAKAVSIGLERAADEPRGTVEIVAEAGDWQPVRREIERFVSVARIVGLRARHTRTGRMSGWSWTMALSSAALSSAALSEPGSSDVR</sequence>
<feature type="transmembrane region" description="Helical" evidence="1">
    <location>
        <begin position="103"/>
        <end position="122"/>
    </location>
</feature>
<feature type="transmembrane region" description="Helical" evidence="1">
    <location>
        <begin position="21"/>
        <end position="41"/>
    </location>
</feature>
<dbReference type="Proteomes" id="UP000291259">
    <property type="component" value="Chromosome"/>
</dbReference>
<evidence type="ECO:0000313" key="2">
    <source>
        <dbReference type="EMBL" id="QAY74724.1"/>
    </source>
</evidence>
<dbReference type="RefSeq" id="WP_129192268.1">
    <property type="nucleotide sequence ID" value="NZ_CP035491.1"/>
</dbReference>
<proteinExistence type="predicted"/>
<feature type="transmembrane region" description="Helical" evidence="1">
    <location>
        <begin position="156"/>
        <end position="182"/>
    </location>
</feature>
<keyword evidence="3" id="KW-1185">Reference proteome</keyword>
<name>A0A4P6FFI9_9MICO</name>
<evidence type="ECO:0000256" key="1">
    <source>
        <dbReference type="SAM" id="Phobius"/>
    </source>
</evidence>
<accession>A0A4P6FFI9</accession>
<dbReference type="EMBL" id="CP035491">
    <property type="protein sequence ID" value="QAY74724.1"/>
    <property type="molecule type" value="Genomic_DNA"/>
</dbReference>
<dbReference type="AlphaFoldDB" id="A0A4P6FFI9"/>
<feature type="transmembrane region" description="Helical" evidence="1">
    <location>
        <begin position="129"/>
        <end position="150"/>
    </location>
</feature>
<evidence type="ECO:0000313" key="3">
    <source>
        <dbReference type="Proteomes" id="UP000291259"/>
    </source>
</evidence>
<reference evidence="2 3" key="1">
    <citation type="submission" date="2019-01" db="EMBL/GenBank/DDBJ databases">
        <title>Genome sequencing of strain FW100M-8.</title>
        <authorList>
            <person name="Heo J."/>
            <person name="Kim S.-J."/>
            <person name="Kim J.-S."/>
            <person name="Hong S.-B."/>
            <person name="Kwon S.-W."/>
        </authorList>
    </citation>
    <scope>NUCLEOTIDE SEQUENCE [LARGE SCALE GENOMIC DNA]</scope>
    <source>
        <strain evidence="2 3">FW100M-8</strain>
    </source>
</reference>
<organism evidence="2 3">
    <name type="scientific">Agromyces protaetiae</name>
    <dbReference type="NCBI Taxonomy" id="2509455"/>
    <lineage>
        <taxon>Bacteria</taxon>
        <taxon>Bacillati</taxon>
        <taxon>Actinomycetota</taxon>
        <taxon>Actinomycetes</taxon>
        <taxon>Micrococcales</taxon>
        <taxon>Microbacteriaceae</taxon>
        <taxon>Agromyces</taxon>
    </lineage>
</organism>
<dbReference type="KEGG" id="agf:ET445_16650"/>
<feature type="transmembrane region" description="Helical" evidence="1">
    <location>
        <begin position="47"/>
        <end position="68"/>
    </location>
</feature>
<keyword evidence="1" id="KW-0812">Transmembrane</keyword>
<dbReference type="OrthoDB" id="5124052at2"/>